<proteinExistence type="predicted"/>
<feature type="chain" id="PRO_5036211084" evidence="1">
    <location>
        <begin position="24"/>
        <end position="157"/>
    </location>
</feature>
<reference evidence="2" key="1">
    <citation type="submission" date="2020-11" db="EMBL/GenBank/DDBJ databases">
        <authorList>
            <person name="Tran Van P."/>
        </authorList>
    </citation>
    <scope>NUCLEOTIDE SEQUENCE</scope>
</reference>
<keyword evidence="3" id="KW-1185">Reference proteome</keyword>
<dbReference type="EMBL" id="OC867487">
    <property type="protein sequence ID" value="CAD7633539.1"/>
    <property type="molecule type" value="Genomic_DNA"/>
</dbReference>
<name>A0A7R9L2C9_9ACAR</name>
<gene>
    <name evidence="2" type="ORF">OSB1V03_LOCUS13936</name>
</gene>
<feature type="non-terminal residue" evidence="2">
    <location>
        <position position="1"/>
    </location>
</feature>
<evidence type="ECO:0000313" key="2">
    <source>
        <dbReference type="EMBL" id="CAD7633539.1"/>
    </source>
</evidence>
<sequence>MSETMKSIVFLAVLSVLTNGLNALPTVADNTSADKTCKSCTSLVAFIHKLNTNQTNLLENAFVNVCNDYSSLPGQQTTQTSVSRQTNTAISFLRETKKEIEITKHSELTGSRLLEVGVSLAVGVVEYQISQSNEYQINVIRYTLLSLTHSRTNNAFV</sequence>
<feature type="signal peptide" evidence="1">
    <location>
        <begin position="1"/>
        <end position="23"/>
    </location>
</feature>
<accession>A0A7R9L2C9</accession>
<organism evidence="2">
    <name type="scientific">Medioppia subpectinata</name>
    <dbReference type="NCBI Taxonomy" id="1979941"/>
    <lineage>
        <taxon>Eukaryota</taxon>
        <taxon>Metazoa</taxon>
        <taxon>Ecdysozoa</taxon>
        <taxon>Arthropoda</taxon>
        <taxon>Chelicerata</taxon>
        <taxon>Arachnida</taxon>
        <taxon>Acari</taxon>
        <taxon>Acariformes</taxon>
        <taxon>Sarcoptiformes</taxon>
        <taxon>Oribatida</taxon>
        <taxon>Brachypylina</taxon>
        <taxon>Oppioidea</taxon>
        <taxon>Oppiidae</taxon>
        <taxon>Medioppia</taxon>
    </lineage>
</organism>
<protein>
    <submittedName>
        <fullName evidence="2">Uncharacterized protein</fullName>
    </submittedName>
</protein>
<keyword evidence="1" id="KW-0732">Signal</keyword>
<dbReference type="Proteomes" id="UP000759131">
    <property type="component" value="Unassembled WGS sequence"/>
</dbReference>
<dbReference type="AlphaFoldDB" id="A0A7R9L2C9"/>
<dbReference type="EMBL" id="CAJPIZ010012912">
    <property type="protein sequence ID" value="CAG2113969.1"/>
    <property type="molecule type" value="Genomic_DNA"/>
</dbReference>
<evidence type="ECO:0000256" key="1">
    <source>
        <dbReference type="SAM" id="SignalP"/>
    </source>
</evidence>
<evidence type="ECO:0000313" key="3">
    <source>
        <dbReference type="Proteomes" id="UP000759131"/>
    </source>
</evidence>